<evidence type="ECO:0000256" key="3">
    <source>
        <dbReference type="ARBA" id="ARBA00016182"/>
    </source>
</evidence>
<evidence type="ECO:0000256" key="5">
    <source>
        <dbReference type="ARBA" id="ARBA00022679"/>
    </source>
</evidence>
<dbReference type="GO" id="GO:0003720">
    <property type="term" value="F:telomerase activity"/>
    <property type="evidence" value="ECO:0007669"/>
    <property type="project" value="InterPro"/>
</dbReference>
<dbReference type="PRINTS" id="PR01365">
    <property type="entry name" value="TELOMERASERT"/>
</dbReference>
<dbReference type="InterPro" id="IPR021891">
    <property type="entry name" value="Telomerase_RBD"/>
</dbReference>
<gene>
    <name evidence="15" type="ORF">ONZ51_g2140</name>
</gene>
<dbReference type="CDD" id="cd01648">
    <property type="entry name" value="TERT"/>
    <property type="match status" value="1"/>
</dbReference>
<evidence type="ECO:0000256" key="11">
    <source>
        <dbReference type="ARBA" id="ARBA00023242"/>
    </source>
</evidence>
<evidence type="ECO:0000256" key="12">
    <source>
        <dbReference type="ARBA" id="ARBA00048173"/>
    </source>
</evidence>
<keyword evidence="7 13" id="KW-0479">Metal-binding</keyword>
<reference evidence="15" key="1">
    <citation type="submission" date="2022-11" db="EMBL/GenBank/DDBJ databases">
        <title>Genome Sequence of Cubamyces cubensis.</title>
        <authorList>
            <person name="Buettner E."/>
        </authorList>
    </citation>
    <scope>NUCLEOTIDE SEQUENCE</scope>
    <source>
        <strain evidence="15">MPL-01</strain>
    </source>
</reference>
<dbReference type="Proteomes" id="UP001215151">
    <property type="component" value="Unassembled WGS sequence"/>
</dbReference>
<dbReference type="Pfam" id="PF21399">
    <property type="entry name" value="TERT_C"/>
    <property type="match status" value="1"/>
</dbReference>
<protein>
    <recommendedName>
        <fullName evidence="3 13">Telomerase reverse transcriptase</fullName>
        <ecNumber evidence="2 13">2.7.7.49</ecNumber>
    </recommendedName>
    <alternativeName>
        <fullName evidence="13">Telomerase catalytic subunit</fullName>
    </alternativeName>
</protein>
<keyword evidence="6 13" id="KW-0548">Nucleotidyltransferase</keyword>
<keyword evidence="16" id="KW-1185">Reference proteome</keyword>
<evidence type="ECO:0000256" key="1">
    <source>
        <dbReference type="ARBA" id="ARBA00008001"/>
    </source>
</evidence>
<dbReference type="PROSITE" id="PS50878">
    <property type="entry name" value="RT_POL"/>
    <property type="match status" value="1"/>
</dbReference>
<dbReference type="GO" id="GO:0042162">
    <property type="term" value="F:telomeric DNA binding"/>
    <property type="evidence" value="ECO:0007669"/>
    <property type="project" value="TreeGrafter"/>
</dbReference>
<feature type="domain" description="Reverse transcriptase" evidence="14">
    <location>
        <begin position="374"/>
        <end position="682"/>
    </location>
</feature>
<comment type="similarity">
    <text evidence="1 13">Belongs to the reverse transcriptase family. Telomerase subfamily.</text>
</comment>
<dbReference type="GO" id="GO:0000333">
    <property type="term" value="C:telomerase catalytic core complex"/>
    <property type="evidence" value="ECO:0007669"/>
    <property type="project" value="TreeGrafter"/>
</dbReference>
<evidence type="ECO:0000313" key="16">
    <source>
        <dbReference type="Proteomes" id="UP001215151"/>
    </source>
</evidence>
<dbReference type="PANTHER" id="PTHR12066">
    <property type="entry name" value="TELOMERASE REVERSE TRANSCRIPTASE"/>
    <property type="match status" value="1"/>
</dbReference>
<dbReference type="GO" id="GO:0007004">
    <property type="term" value="P:telomere maintenance via telomerase"/>
    <property type="evidence" value="ECO:0007669"/>
    <property type="project" value="TreeGrafter"/>
</dbReference>
<evidence type="ECO:0000259" key="14">
    <source>
        <dbReference type="PROSITE" id="PS50878"/>
    </source>
</evidence>
<dbReference type="EC" id="2.7.7.49" evidence="2 13"/>
<evidence type="ECO:0000256" key="8">
    <source>
        <dbReference type="ARBA" id="ARBA00022842"/>
    </source>
</evidence>
<dbReference type="EMBL" id="JAPEVG010000032">
    <property type="protein sequence ID" value="KAJ8494766.1"/>
    <property type="molecule type" value="Genomic_DNA"/>
</dbReference>
<evidence type="ECO:0000256" key="10">
    <source>
        <dbReference type="ARBA" id="ARBA00022918"/>
    </source>
</evidence>
<keyword evidence="11 13" id="KW-0539">Nucleus</keyword>
<sequence>MFYSRPSLAPHTSRIVFGLPTKHVLNRFYPSWAPKPKAGDGEWVDPDPRQQMEHARHLAKYVFPRQYSLKNPFDSPGSHRSSLGMPPDYLDREQEIKLKGSCKTPKRLKAVLDSLDKMIWRHHKCRYKALLDLSCPSKVTYRATAGRRHVDKFVQLRRNNATPLDNSVILELMSEMSIQLQTQASVTNHSISLDLSGRPIFVHDQSQARRQLKHKPRFAEFVCGVDEVFRYAVLVTRAVIPKVFWGSKRNFLVTMGYVKHMITTRRYETLSLHQVLQNFQTTDCDWLIPPGEGMQHQARVSLSDSLKRRELLEEFLFWYFDSFIIPLMKTTFYVTESSAFRNKVLYFRHDDWSTLCAPLVEKLSTDTFQQIDQHEAQEILRQRQLGFSFVRLLPKETGDAHRPGQSINQILQASFQILTYEKNRQLERIGASAFGPNEIYAKLKTFKDRLTGGNPSAALPKLYFVKVDVQACFDTIEQTKLLEILRELLLEDAYMIQRYGTVHKAGEKIQRKFVKKAHPEDDHPHFLTYAAQLAQGLRHTLFADQVVYPFSRRKEIIALLEEHITENIVKIGDEYYRQVVGIPQGSVLSALLCSFFYGHLEREKFAVMNDPECVLMRLIDDWLLITTNHTKAVDFYDMLSAGHPEYGCFISKDKSLVNFEHPELVNIVDPRSRVFPWCGYSINMRDLSVTVDYARYHATYLQDSLTVEYGRRPGAAFAFKMMQLAKSKSHIIYNDASLNSSDAVHLNIYQNFTVLAMKMHYYLKEWRLDMAKHHMFVLNTIRRTIRFAYTSACNKATHKLARAHHARVNLQERQVTWLGLHAFHSVLSRKPQAYARLLKMLSFQLSLPRYRHLRKRFRGVVAEGLSTVTLLCF</sequence>
<keyword evidence="5 13" id="KW-0808">Transferase</keyword>
<dbReference type="GO" id="GO:0070034">
    <property type="term" value="F:telomerase RNA binding"/>
    <property type="evidence" value="ECO:0007669"/>
    <property type="project" value="TreeGrafter"/>
</dbReference>
<dbReference type="InterPro" id="IPR000477">
    <property type="entry name" value="RT_dom"/>
</dbReference>
<proteinExistence type="inferred from homology"/>
<keyword evidence="4 13" id="KW-0158">Chromosome</keyword>
<dbReference type="Pfam" id="PF12009">
    <property type="entry name" value="Telomerase_RBD"/>
    <property type="match status" value="1"/>
</dbReference>
<dbReference type="Gene3D" id="3.30.70.2630">
    <property type="match status" value="1"/>
</dbReference>
<evidence type="ECO:0000256" key="7">
    <source>
        <dbReference type="ARBA" id="ARBA00022723"/>
    </source>
</evidence>
<organism evidence="15 16">
    <name type="scientific">Trametes cubensis</name>
    <dbReference type="NCBI Taxonomy" id="1111947"/>
    <lineage>
        <taxon>Eukaryota</taxon>
        <taxon>Fungi</taxon>
        <taxon>Dikarya</taxon>
        <taxon>Basidiomycota</taxon>
        <taxon>Agaricomycotina</taxon>
        <taxon>Agaricomycetes</taxon>
        <taxon>Polyporales</taxon>
        <taxon>Polyporaceae</taxon>
        <taxon>Trametes</taxon>
    </lineage>
</organism>
<dbReference type="AlphaFoldDB" id="A0AAD7U2J3"/>
<dbReference type="InterPro" id="IPR003545">
    <property type="entry name" value="Telomerase_RT"/>
</dbReference>
<dbReference type="SMART" id="SM00975">
    <property type="entry name" value="Telomerase_RBD"/>
    <property type="match status" value="1"/>
</dbReference>
<keyword evidence="10 13" id="KW-0695">RNA-directed DNA polymerase</keyword>
<dbReference type="InterPro" id="IPR049139">
    <property type="entry name" value="TERT_C"/>
</dbReference>
<comment type="catalytic activity">
    <reaction evidence="12 13">
        <text>DNA(n) + a 2'-deoxyribonucleoside 5'-triphosphate = DNA(n+1) + diphosphate</text>
        <dbReference type="Rhea" id="RHEA:22508"/>
        <dbReference type="Rhea" id="RHEA-COMP:17339"/>
        <dbReference type="Rhea" id="RHEA-COMP:17340"/>
        <dbReference type="ChEBI" id="CHEBI:33019"/>
        <dbReference type="ChEBI" id="CHEBI:61560"/>
        <dbReference type="ChEBI" id="CHEBI:173112"/>
        <dbReference type="EC" id="2.7.7.49"/>
    </reaction>
</comment>
<evidence type="ECO:0000256" key="9">
    <source>
        <dbReference type="ARBA" id="ARBA00022895"/>
    </source>
</evidence>
<evidence type="ECO:0000313" key="15">
    <source>
        <dbReference type="EMBL" id="KAJ8494766.1"/>
    </source>
</evidence>
<dbReference type="Gene3D" id="1.10.132.70">
    <property type="match status" value="1"/>
</dbReference>
<comment type="subcellular location">
    <subcellularLocation>
        <location evidence="13">Nucleus</location>
    </subcellularLocation>
    <subcellularLocation>
        <location evidence="13">Chromosome</location>
        <location evidence="13">Telomere</location>
    </subcellularLocation>
</comment>
<comment type="caution">
    <text evidence="15">The sequence shown here is derived from an EMBL/GenBank/DDBJ whole genome shotgun (WGS) entry which is preliminary data.</text>
</comment>
<evidence type="ECO:0000256" key="4">
    <source>
        <dbReference type="ARBA" id="ARBA00022454"/>
    </source>
</evidence>
<evidence type="ECO:0000256" key="6">
    <source>
        <dbReference type="ARBA" id="ARBA00022695"/>
    </source>
</evidence>
<name>A0AAD7U2J3_9APHY</name>
<evidence type="ECO:0000256" key="13">
    <source>
        <dbReference type="RuleBase" id="RU365061"/>
    </source>
</evidence>
<dbReference type="GO" id="GO:0000781">
    <property type="term" value="C:chromosome, telomeric region"/>
    <property type="evidence" value="ECO:0007669"/>
    <property type="project" value="UniProtKB-SubCell"/>
</dbReference>
<dbReference type="PANTHER" id="PTHR12066:SF0">
    <property type="entry name" value="TELOMERASE REVERSE TRANSCRIPTASE"/>
    <property type="match status" value="1"/>
</dbReference>
<evidence type="ECO:0000256" key="2">
    <source>
        <dbReference type="ARBA" id="ARBA00012493"/>
    </source>
</evidence>
<comment type="function">
    <text evidence="13">Telomerase is a ribonucleoprotein enzyme essential for the replication of chromosome termini in most eukaryotes. It elongates telomeres. It is a reverse transcriptase that adds simple sequence repeats to chromosome ends by copying a template sequence within the RNA component of the enzyme.</text>
</comment>
<keyword evidence="9 13" id="KW-0779">Telomere</keyword>
<accession>A0AAD7U2J3</accession>
<dbReference type="Gene3D" id="1.10.357.90">
    <property type="match status" value="1"/>
</dbReference>
<keyword evidence="8 13" id="KW-0460">Magnesium</keyword>
<dbReference type="GO" id="GO:0046872">
    <property type="term" value="F:metal ion binding"/>
    <property type="evidence" value="ECO:0007669"/>
    <property type="project" value="UniProtKB-KW"/>
</dbReference>